<keyword evidence="2" id="KW-0812">Transmembrane</keyword>
<feature type="transmembrane region" description="Helical" evidence="2">
    <location>
        <begin position="38"/>
        <end position="67"/>
    </location>
</feature>
<feature type="transmembrane region" description="Helical" evidence="2">
    <location>
        <begin position="96"/>
        <end position="116"/>
    </location>
</feature>
<proteinExistence type="predicted"/>
<sequence>MFQIVQRMIEFGGLAQVPVAPLVPTPEQSSVLFSGPQFFAALVSGVLLAFGFQLLLTNLSVAAGISYMGNTSRSSSSHSDSGDTLGGTIRKVETAVGIWTLVTVSIALFCAALLAVKLSLMVSVGLGAILGLVIWATYFSILVWVSSTTVGSLVGSVVNAATSGFQSILGTATSAIGAKAASNQVVATAEAAAAAVRRELGQALDPDDIRENLEDYIQALKPAQLDLKGIRQEFENLLNEPQLHELATQGTLPDVDRESLVSLVSSRTDLSKRDINRIVDELEASWNKTKQKLQPQTDWMGELVNYIKDASPADLISDRLDGKLDRLIDALGNQGQNKQNKGNQQPGMMQQGMTLAFNAALGMLMGRTDVSDFDLEKILSQLQDAKHKVTDGTDKVTRQIQGKPAEPYSALRADIDNYVLNKYSWQMTPENIDREFRDVLFDPDADPGLIRQELERFRRGNFVDMLASRGVFTQKRIQEIASHLEAVRLQVLQTVTRAEEEQKAQDLRNRVERYLRHSPKDTLKAADIERDFKKLISDSTADYREMRDRLGHIDRAMMIETMRDRNDLTRDEAAEMLVALEQTRDVVLEESKGLQEAAQANLDLQWNHVQDYLRNTGKEELNPEGIKRDLGKLLDNPQAGLGAIRARLSHFDRDTLVKLLSQREELNEDQVNEIVDRVEHTWYNISHAPRQVADQAKEQYDHATSAITEYLRSTGKEELNPEGIQRDLKKLLDNPQAGAIAIRDRLSHMDRDTLVQLLAQRKDLNEEDVNRIIDQLQENIRTVLRAPRRLATRVQQQAFEFEQAFEDYLRNTGKVELNPEGIKRDLQLLIADPRLGAKNLGQRIAHMDSTTVRALLAQRPDISEQEAQEIVDRMMSVRDQFLQQVQKVQDRIKAVVDGIFGRIRNYLNSLERPELNYEGLKRDIRTLFDDPQAGFDALRDRLSHFDRDTLIAVISSRDDISEADANRMVGQIEGVRNNILRRAERMQLETQRRIEQVKHEAERQVEETRKAAEVAAWWLFFTALVSGIAAAGAGALGVLLTARVL</sequence>
<accession>A0ABT2MPA9</accession>
<reference evidence="3 4" key="1">
    <citation type="journal article" date="2022" name="Front. Microbiol.">
        <title>High genomic differentiation and limited gene flow indicate recent cryptic speciation within the genus Laspinema (cyanobacteria).</title>
        <authorList>
            <person name="Stanojkovic A."/>
            <person name="Skoupy S."/>
            <person name="Skaloud P."/>
            <person name="Dvorak P."/>
        </authorList>
    </citation>
    <scope>NUCLEOTIDE SEQUENCE [LARGE SCALE GENOMIC DNA]</scope>
    <source>
        <strain evidence="3 4">D2a</strain>
    </source>
</reference>
<keyword evidence="2" id="KW-1133">Transmembrane helix</keyword>
<organism evidence="3 4">
    <name type="scientific">Laspinema palackyanum D2a</name>
    <dbReference type="NCBI Taxonomy" id="2953684"/>
    <lineage>
        <taxon>Bacteria</taxon>
        <taxon>Bacillati</taxon>
        <taxon>Cyanobacteriota</taxon>
        <taxon>Cyanophyceae</taxon>
        <taxon>Oscillatoriophycideae</taxon>
        <taxon>Oscillatoriales</taxon>
        <taxon>Laspinemataceae</taxon>
        <taxon>Laspinema</taxon>
        <taxon>Laspinema palackyanum</taxon>
    </lineage>
</organism>
<gene>
    <name evidence="3" type="ORF">NG799_02860</name>
</gene>
<feature type="transmembrane region" description="Helical" evidence="2">
    <location>
        <begin position="123"/>
        <end position="145"/>
    </location>
</feature>
<dbReference type="EMBL" id="JAMXFF010000002">
    <property type="protein sequence ID" value="MCT7965272.1"/>
    <property type="molecule type" value="Genomic_DNA"/>
</dbReference>
<evidence type="ECO:0000256" key="2">
    <source>
        <dbReference type="SAM" id="Phobius"/>
    </source>
</evidence>
<keyword evidence="4" id="KW-1185">Reference proteome</keyword>
<evidence type="ECO:0000313" key="3">
    <source>
        <dbReference type="EMBL" id="MCT7965272.1"/>
    </source>
</evidence>
<feature type="coiled-coil region" evidence="1">
    <location>
        <begin position="980"/>
        <end position="1011"/>
    </location>
</feature>
<evidence type="ECO:0000313" key="4">
    <source>
        <dbReference type="Proteomes" id="UP001525890"/>
    </source>
</evidence>
<protein>
    <submittedName>
        <fullName evidence="3">MFS transporter</fullName>
    </submittedName>
</protein>
<keyword evidence="1" id="KW-0175">Coiled coil</keyword>
<name>A0ABT2MPA9_9CYAN</name>
<dbReference type="Proteomes" id="UP001525890">
    <property type="component" value="Unassembled WGS sequence"/>
</dbReference>
<evidence type="ECO:0000256" key="1">
    <source>
        <dbReference type="SAM" id="Coils"/>
    </source>
</evidence>
<dbReference type="RefSeq" id="WP_368004974.1">
    <property type="nucleotide sequence ID" value="NZ_JAMXFF010000002.1"/>
</dbReference>
<keyword evidence="2" id="KW-0472">Membrane</keyword>
<comment type="caution">
    <text evidence="3">The sequence shown here is derived from an EMBL/GenBank/DDBJ whole genome shotgun (WGS) entry which is preliminary data.</text>
</comment>
<feature type="transmembrane region" description="Helical" evidence="2">
    <location>
        <begin position="1017"/>
        <end position="1042"/>
    </location>
</feature>